<feature type="compositionally biased region" description="Polar residues" evidence="1">
    <location>
        <begin position="165"/>
        <end position="174"/>
    </location>
</feature>
<accession>A0A0H2RBM3</accession>
<organism evidence="2 3">
    <name type="scientific">Schizopora paradoxa</name>
    <dbReference type="NCBI Taxonomy" id="27342"/>
    <lineage>
        <taxon>Eukaryota</taxon>
        <taxon>Fungi</taxon>
        <taxon>Dikarya</taxon>
        <taxon>Basidiomycota</taxon>
        <taxon>Agaricomycotina</taxon>
        <taxon>Agaricomycetes</taxon>
        <taxon>Hymenochaetales</taxon>
        <taxon>Schizoporaceae</taxon>
        <taxon>Schizopora</taxon>
    </lineage>
</organism>
<proteinExistence type="predicted"/>
<keyword evidence="3" id="KW-1185">Reference proteome</keyword>
<reference evidence="2 3" key="1">
    <citation type="submission" date="2015-04" db="EMBL/GenBank/DDBJ databases">
        <title>Complete genome sequence of Schizopora paradoxa KUC8140, a cosmopolitan wood degrader in East Asia.</title>
        <authorList>
            <consortium name="DOE Joint Genome Institute"/>
            <person name="Min B."/>
            <person name="Park H."/>
            <person name="Jang Y."/>
            <person name="Kim J.-J."/>
            <person name="Kim K.H."/>
            <person name="Pangilinan J."/>
            <person name="Lipzen A."/>
            <person name="Riley R."/>
            <person name="Grigoriev I.V."/>
            <person name="Spatafora J.W."/>
            <person name="Choi I.-G."/>
        </authorList>
    </citation>
    <scope>NUCLEOTIDE SEQUENCE [LARGE SCALE GENOMIC DNA]</scope>
    <source>
        <strain evidence="2 3">KUC8140</strain>
    </source>
</reference>
<gene>
    <name evidence="2" type="ORF">SCHPADRAFT_943787</name>
</gene>
<dbReference type="InParanoid" id="A0A0H2RBM3"/>
<feature type="compositionally biased region" description="Pro residues" evidence="1">
    <location>
        <begin position="82"/>
        <end position="100"/>
    </location>
</feature>
<evidence type="ECO:0000256" key="1">
    <source>
        <dbReference type="SAM" id="MobiDB-lite"/>
    </source>
</evidence>
<evidence type="ECO:0000313" key="2">
    <source>
        <dbReference type="EMBL" id="KLO09229.1"/>
    </source>
</evidence>
<evidence type="ECO:0000313" key="3">
    <source>
        <dbReference type="Proteomes" id="UP000053477"/>
    </source>
</evidence>
<feature type="region of interest" description="Disordered" evidence="1">
    <location>
        <begin position="74"/>
        <end position="197"/>
    </location>
</feature>
<dbReference type="Proteomes" id="UP000053477">
    <property type="component" value="Unassembled WGS sequence"/>
</dbReference>
<name>A0A0H2RBM3_9AGAM</name>
<dbReference type="AlphaFoldDB" id="A0A0H2RBM3"/>
<protein>
    <submittedName>
        <fullName evidence="2">Uncharacterized protein</fullName>
    </submittedName>
</protein>
<feature type="compositionally biased region" description="Polar residues" evidence="1">
    <location>
        <begin position="106"/>
        <end position="141"/>
    </location>
</feature>
<dbReference type="EMBL" id="KQ086062">
    <property type="protein sequence ID" value="KLO09229.1"/>
    <property type="molecule type" value="Genomic_DNA"/>
</dbReference>
<sequence>MSSDTFIIQLVDPVSGEVPAGVPQGVFFSNGSSADTLAEFFFNNHENIKGKGLVIRTSLERKPTTSTRQQVVPLPFASATPPSAPVTPPLPSTSVTPPPAYHHQSAIMTSGPHSQATPVPPTHGQSSTQLPHQKSSAQQTPVYHGRGRRPERGTPSRGLGRHTNLGHTLQVSDSSDLDPTESHFDRAPIPRPRPPGFTEALRKALNVSPSPSVSRTPSPGRVVDEAERYFEFFDNFDALRAEAIKLFRRTNGESDDELEMFYNAFTRGITGGVHHQPNLTPEPLDLTQLVDKLSEADRSEVQRALLNSVYLALRQSIRILRNVIVQHTKIAIGRYKAKNKQKYLFDTFGPFFALCKSTLISTMGYGPDYVLTGDDYITLNDFVIDYFVHRLERIRARMKLKHGELPPAWNRILTKPFMTWIMDINNVLQDEGNKAAHPTSIKVILESLKEYMTDVPVSTDLKEMLEAMHGVLPCAAAWDARNAEYELVEV</sequence>